<dbReference type="EMBL" id="CP007142">
    <property type="protein sequence ID" value="AJQ94020.1"/>
    <property type="molecule type" value="Genomic_DNA"/>
</dbReference>
<dbReference type="KEGG" id="gsn:YC6258_01976"/>
<dbReference type="OrthoDB" id="6195398at2"/>
<proteinExistence type="predicted"/>
<accession>A0A0C5V3A9</accession>
<evidence type="ECO:0000313" key="2">
    <source>
        <dbReference type="Proteomes" id="UP000032266"/>
    </source>
</evidence>
<name>A0A0C5V3A9_9GAMM</name>
<evidence type="ECO:0000313" key="1">
    <source>
        <dbReference type="EMBL" id="AJQ94020.1"/>
    </source>
</evidence>
<reference evidence="1 2" key="1">
    <citation type="submission" date="2014-01" db="EMBL/GenBank/DDBJ databases">
        <title>Full genme sequencing of cellulolytic bacterium Gynuella sunshinyii YC6258T gen. nov., sp. nov.</title>
        <authorList>
            <person name="Khan H."/>
            <person name="Chung E.J."/>
            <person name="Chung Y.R."/>
        </authorList>
    </citation>
    <scope>NUCLEOTIDE SEQUENCE [LARGE SCALE GENOMIC DNA]</scope>
    <source>
        <strain evidence="1 2">YC6258</strain>
    </source>
</reference>
<sequence length="601" mass="65737">MFNKIVSFTFSMLAVSYAGYSSAITHHFDALAKPSNTLVENSSSHSFFENSGVISQTSQISLDDVFAGAGYVSDNEVPKIVSCIDGSPEVDNSGNTFGSLSFDSSSNYHSTFDDLTIKINGKSSWLNASAKLSSTSQEKNTNIDSTIILRAKYEAPSVRFVPVDSAMPLNNRGLAAYTKGINTFYSICGDSYAGYLKRGGVLDIVIRMSFSNQAFKNKFESEMGVSLGGIQDLKILLNTTKEKYKQNLQIFITASQLGGDPSALGSILGAVDNSDVQACDTANCFSILDSLINYLREDGPLHTSWKERPAVIGITPVNYRDILVDDPEFSWESQVTPEINQARSELYVQLKDQYQNINQIESVLKSTFTPMIQKRWDAIVPEYKALKVLVEENINTLAEALSICYENFDLCLAAKVNAVANLNEISFPRDPSAVYDVSKVTVGLDAESYCSVPESSVVVGLGTRIRHGNAVGVKLKYRTVNVDGSLGSPHYVQCGSEAPKNFVEVPDGYIVTGFGGRVKSSDLQSVYALARRWDSEQRMLVGDTRTFHSGDNYEMMLDLRIHGPTGLDSFFDTDHGVISGAGFRSKSDDIKGLTAKVGYIY</sequence>
<gene>
    <name evidence="1" type="ORF">YC6258_01976</name>
</gene>
<dbReference type="STRING" id="1445510.YC6258_01976"/>
<keyword evidence="2" id="KW-1185">Reference proteome</keyword>
<organism evidence="1 2">
    <name type="scientific">Gynuella sunshinyii YC6258</name>
    <dbReference type="NCBI Taxonomy" id="1445510"/>
    <lineage>
        <taxon>Bacteria</taxon>
        <taxon>Pseudomonadati</taxon>
        <taxon>Pseudomonadota</taxon>
        <taxon>Gammaproteobacteria</taxon>
        <taxon>Oceanospirillales</taxon>
        <taxon>Saccharospirillaceae</taxon>
        <taxon>Gynuella</taxon>
    </lineage>
</organism>
<dbReference type="Proteomes" id="UP000032266">
    <property type="component" value="Chromosome"/>
</dbReference>
<protein>
    <submittedName>
        <fullName evidence="1">Uncharacterized protein</fullName>
    </submittedName>
</protein>
<dbReference type="HOGENOM" id="CLU_453984_0_0_6"/>
<dbReference type="RefSeq" id="WP_044616637.1">
    <property type="nucleotide sequence ID" value="NZ_CP007142.1"/>
</dbReference>
<dbReference type="AlphaFoldDB" id="A0A0C5V3A9"/>